<reference evidence="2" key="1">
    <citation type="submission" date="2020-05" db="EMBL/GenBank/DDBJ databases">
        <title>Phylogenomic resolution of chytrid fungi.</title>
        <authorList>
            <person name="Stajich J.E."/>
            <person name="Amses K."/>
            <person name="Simmons R."/>
            <person name="Seto K."/>
            <person name="Myers J."/>
            <person name="Bonds A."/>
            <person name="Quandt C.A."/>
            <person name="Barry K."/>
            <person name="Liu P."/>
            <person name="Grigoriev I."/>
            <person name="Longcore J.E."/>
            <person name="James T.Y."/>
        </authorList>
    </citation>
    <scope>NUCLEOTIDE SEQUENCE</scope>
    <source>
        <strain evidence="2">JEL0379</strain>
    </source>
</reference>
<dbReference type="InterPro" id="IPR029058">
    <property type="entry name" value="AB_hydrolase_fold"/>
</dbReference>
<dbReference type="PANTHER" id="PTHR46023:SF6">
    <property type="entry name" value="LIPASE CLASS 3 FAMILY PROTEIN"/>
    <property type="match status" value="1"/>
</dbReference>
<sequence length="665" mass="72251">MASVPSAVQAAGETVGSAVTVVADGVVEGVKSALPFDVEMFRDIAALLVGVLSRNAHEVPPLDMGELLLCIGMYMHYQLQKKLDDGGQNASPADIFEDTPRVRDRTTYERFVYCISFAEAAYEYDVEAVLAKCTKLNSADSIYDAMFESTPDCPAFFMALDKDNWKIVIAIRGTASLHDAVVDLKMDCEPFLGGFAHQGMAHLCHKLVERILPNLTALQRMHPNFEILVTGHSLGAGIASLLTLLLTSDEYKTQFPHVRGVCFATPACCTEDLVDRAEHCVDSLVLGYDVVPALSEKSLIWLLRELQKFSKTNQHRKLLSEAWTKQLDGVYDALETNPRTKFVIDAWESGVATTVRNSVTTAASVATNSLVTVTTTVQETAIHIAEAAGDAVVTLQESGFIPAEPSTFQRTRYRLATWFAGLRDDIRQTSTLITLGLALSSRLIIRRTSKRFLLVSISAAVLGQVGWMRWKRSTAEKLEADLAEKETMQAIADAESIETGGDQTGEGSLSIRKDSISATGISSASQGDGTAETSYGEMKDLLTPATLYYLHDWIPPSATADSPSVPDIKAGDVAAAVAAAERQEVADDDYDDDLAAVVAADAPVPKAPQVIKKHVLVRSLPTNFTEIAMNVRMIDDHLLSSYRRALDNTLWEDEELLGGALPTSP</sequence>
<evidence type="ECO:0000259" key="1">
    <source>
        <dbReference type="Pfam" id="PF01764"/>
    </source>
</evidence>
<dbReference type="AlphaFoldDB" id="A0AAD5TT88"/>
<organism evidence="2 3">
    <name type="scientific">Geranomyces variabilis</name>
    <dbReference type="NCBI Taxonomy" id="109894"/>
    <lineage>
        <taxon>Eukaryota</taxon>
        <taxon>Fungi</taxon>
        <taxon>Fungi incertae sedis</taxon>
        <taxon>Chytridiomycota</taxon>
        <taxon>Chytridiomycota incertae sedis</taxon>
        <taxon>Chytridiomycetes</taxon>
        <taxon>Spizellomycetales</taxon>
        <taxon>Powellomycetaceae</taxon>
        <taxon>Geranomyces</taxon>
    </lineage>
</organism>
<dbReference type="InterPro" id="IPR002921">
    <property type="entry name" value="Fungal_lipase-type"/>
</dbReference>
<protein>
    <recommendedName>
        <fullName evidence="1">Fungal lipase-type domain-containing protein</fullName>
    </recommendedName>
</protein>
<dbReference type="PANTHER" id="PTHR46023">
    <property type="entry name" value="LIPASE CLASS 3 PROTEIN-LIKE"/>
    <property type="match status" value="1"/>
</dbReference>
<name>A0AAD5TT88_9FUNG</name>
<evidence type="ECO:0000313" key="3">
    <source>
        <dbReference type="Proteomes" id="UP001212152"/>
    </source>
</evidence>
<dbReference type="Pfam" id="PF01764">
    <property type="entry name" value="Lipase_3"/>
    <property type="match status" value="1"/>
</dbReference>
<dbReference type="GO" id="GO:0006629">
    <property type="term" value="P:lipid metabolic process"/>
    <property type="evidence" value="ECO:0007669"/>
    <property type="project" value="InterPro"/>
</dbReference>
<dbReference type="CDD" id="cd00519">
    <property type="entry name" value="Lipase_3"/>
    <property type="match status" value="1"/>
</dbReference>
<comment type="caution">
    <text evidence="2">The sequence shown here is derived from an EMBL/GenBank/DDBJ whole genome shotgun (WGS) entry which is preliminary data.</text>
</comment>
<evidence type="ECO:0000313" key="2">
    <source>
        <dbReference type="EMBL" id="KAJ3181799.1"/>
    </source>
</evidence>
<keyword evidence="3" id="KW-1185">Reference proteome</keyword>
<dbReference type="Proteomes" id="UP001212152">
    <property type="component" value="Unassembled WGS sequence"/>
</dbReference>
<accession>A0AAD5TT88</accession>
<dbReference type="SUPFAM" id="SSF53474">
    <property type="entry name" value="alpha/beta-Hydrolases"/>
    <property type="match status" value="1"/>
</dbReference>
<dbReference type="Gene3D" id="3.40.50.1820">
    <property type="entry name" value="alpha/beta hydrolase"/>
    <property type="match status" value="1"/>
</dbReference>
<feature type="domain" description="Fungal lipase-type" evidence="1">
    <location>
        <begin position="168"/>
        <end position="295"/>
    </location>
</feature>
<proteinExistence type="predicted"/>
<dbReference type="EMBL" id="JADGJQ010000011">
    <property type="protein sequence ID" value="KAJ3181799.1"/>
    <property type="molecule type" value="Genomic_DNA"/>
</dbReference>
<gene>
    <name evidence="2" type="ORF">HDU87_000817</name>
</gene>